<dbReference type="InterPro" id="IPR011701">
    <property type="entry name" value="MFS"/>
</dbReference>
<evidence type="ECO:0000256" key="4">
    <source>
        <dbReference type="ARBA" id="ARBA00023136"/>
    </source>
</evidence>
<dbReference type="AlphaFoldDB" id="A0A1N6DQP3"/>
<evidence type="ECO:0000256" key="2">
    <source>
        <dbReference type="ARBA" id="ARBA00022692"/>
    </source>
</evidence>
<dbReference type="InterPro" id="IPR036259">
    <property type="entry name" value="MFS_trans_sf"/>
</dbReference>
<comment type="subcellular location">
    <subcellularLocation>
        <location evidence="1">Membrane</location>
        <topology evidence="1">Multi-pass membrane protein</topology>
    </subcellularLocation>
</comment>
<accession>A0A1N6DQP3</accession>
<gene>
    <name evidence="7" type="ORF">SAMN05878438_2978</name>
</gene>
<feature type="transmembrane region" description="Helical" evidence="5">
    <location>
        <begin position="326"/>
        <end position="344"/>
    </location>
</feature>
<dbReference type="SUPFAM" id="SSF103473">
    <property type="entry name" value="MFS general substrate transporter"/>
    <property type="match status" value="1"/>
</dbReference>
<feature type="transmembrane region" description="Helical" evidence="5">
    <location>
        <begin position="297"/>
        <end position="314"/>
    </location>
</feature>
<evidence type="ECO:0000259" key="6">
    <source>
        <dbReference type="PROSITE" id="PS50850"/>
    </source>
</evidence>
<feature type="transmembrane region" description="Helical" evidence="5">
    <location>
        <begin position="99"/>
        <end position="117"/>
    </location>
</feature>
<feature type="transmembrane region" description="Helical" evidence="5">
    <location>
        <begin position="350"/>
        <end position="373"/>
    </location>
</feature>
<name>A0A1N6DQP3_9GAMM</name>
<keyword evidence="3 5" id="KW-1133">Transmembrane helix</keyword>
<evidence type="ECO:0000256" key="5">
    <source>
        <dbReference type="SAM" id="Phobius"/>
    </source>
</evidence>
<dbReference type="GO" id="GO:0005886">
    <property type="term" value="C:plasma membrane"/>
    <property type="evidence" value="ECO:0007669"/>
    <property type="project" value="TreeGrafter"/>
</dbReference>
<dbReference type="PROSITE" id="PS50850">
    <property type="entry name" value="MFS"/>
    <property type="match status" value="1"/>
</dbReference>
<dbReference type="EMBL" id="FSQX01000001">
    <property type="protein sequence ID" value="SIN72984.1"/>
    <property type="molecule type" value="Genomic_DNA"/>
</dbReference>
<feature type="transmembrane region" description="Helical" evidence="5">
    <location>
        <begin position="70"/>
        <end position="90"/>
    </location>
</feature>
<dbReference type="InterPro" id="IPR020846">
    <property type="entry name" value="MFS_dom"/>
</dbReference>
<dbReference type="PANTHER" id="PTHR23508:SF10">
    <property type="entry name" value="CARBOXYLIC ACID TRANSPORTER PROTEIN HOMOLOG"/>
    <property type="match status" value="1"/>
</dbReference>
<reference evidence="7 8" key="1">
    <citation type="submission" date="2016-11" db="EMBL/GenBank/DDBJ databases">
        <authorList>
            <person name="Jaros S."/>
            <person name="Januszkiewicz K."/>
            <person name="Wedrychowicz H."/>
        </authorList>
    </citation>
    <scope>NUCLEOTIDE SEQUENCE [LARGE SCALE GENOMIC DNA]</scope>
    <source>
        <strain evidence="7 8">ACAM 239</strain>
    </source>
</reference>
<feature type="transmembrane region" description="Helical" evidence="5">
    <location>
        <begin position="414"/>
        <end position="434"/>
    </location>
</feature>
<feature type="transmembrane region" description="Helical" evidence="5">
    <location>
        <begin position="188"/>
        <end position="205"/>
    </location>
</feature>
<organism evidence="7 8">
    <name type="scientific">Vreelandella aquamarina</name>
    <dbReference type="NCBI Taxonomy" id="77097"/>
    <lineage>
        <taxon>Bacteria</taxon>
        <taxon>Pseudomonadati</taxon>
        <taxon>Pseudomonadota</taxon>
        <taxon>Gammaproteobacteria</taxon>
        <taxon>Oceanospirillales</taxon>
        <taxon>Halomonadaceae</taxon>
        <taxon>Vreelandella</taxon>
    </lineage>
</organism>
<sequence>MAEPSSSTTAEVSQHADEPWNAVITKKQIGYASLVCFIAWVASVYDYTLFGTLLPVIAEDFGWSAAKATAINTYATIGVFLVSLVVGFLIDRYGRKKTLIMLVIGGAVSSGLSGVAIGAASMVIIRAFSGFAVSEEVVNAVYLNEIYKKAKGRGFMYSLVQSGWPVGALLAAGMTSLLLPVVGWRGSFFVAACASIIVIVMAVRLPESPVFAAIKEVERRRKAGDAEGAAKLAAEQDLEVDTGSNLGLKGVFAPELRRHTISLSLVWLFSWMAIQVFAVLGTTVLVEAKGVSFENSLYVLILANAVGFVGYLSHGLVGDRIGRRNTVLMGFLLGGIASIIMLLGPADDSFIYMMYAITLFFLLGPFAAILFYMGESFPAHVRGTGANVAHVMAPVGAIIGSGLVSILLTVGVSMTWAAILAGSLPLVLSGLLMFGTRHVDHLENDPIEEAVA</sequence>
<dbReference type="GO" id="GO:0046943">
    <property type="term" value="F:carboxylic acid transmembrane transporter activity"/>
    <property type="evidence" value="ECO:0007669"/>
    <property type="project" value="TreeGrafter"/>
</dbReference>
<keyword evidence="2 5" id="KW-0812">Transmembrane</keyword>
<feature type="transmembrane region" description="Helical" evidence="5">
    <location>
        <begin position="385"/>
        <end position="408"/>
    </location>
</feature>
<feature type="transmembrane region" description="Helical" evidence="5">
    <location>
        <begin position="265"/>
        <end position="285"/>
    </location>
</feature>
<evidence type="ECO:0000313" key="7">
    <source>
        <dbReference type="EMBL" id="SIN72984.1"/>
    </source>
</evidence>
<dbReference type="RefSeq" id="WP_074211336.1">
    <property type="nucleotide sequence ID" value="NZ_BJOI01000076.1"/>
</dbReference>
<feature type="domain" description="Major facilitator superfamily (MFS) profile" evidence="6">
    <location>
        <begin position="32"/>
        <end position="440"/>
    </location>
</feature>
<protein>
    <submittedName>
        <fullName evidence="7">Sugar phosphate permease</fullName>
    </submittedName>
</protein>
<dbReference type="GeneID" id="97278171"/>
<evidence type="ECO:0000256" key="1">
    <source>
        <dbReference type="ARBA" id="ARBA00004141"/>
    </source>
</evidence>
<keyword evidence="4 5" id="KW-0472">Membrane</keyword>
<dbReference type="PANTHER" id="PTHR23508">
    <property type="entry name" value="CARBOXYLIC ACID TRANSPORTER PROTEIN HOMOLOG"/>
    <property type="match status" value="1"/>
</dbReference>
<dbReference type="Pfam" id="PF07690">
    <property type="entry name" value="MFS_1"/>
    <property type="match status" value="1"/>
</dbReference>
<proteinExistence type="predicted"/>
<evidence type="ECO:0000313" key="8">
    <source>
        <dbReference type="Proteomes" id="UP000185024"/>
    </source>
</evidence>
<dbReference type="Gene3D" id="1.20.1250.20">
    <property type="entry name" value="MFS general substrate transporter like domains"/>
    <property type="match status" value="1"/>
</dbReference>
<evidence type="ECO:0000256" key="3">
    <source>
        <dbReference type="ARBA" id="ARBA00022989"/>
    </source>
</evidence>
<dbReference type="Proteomes" id="UP000185024">
    <property type="component" value="Unassembled WGS sequence"/>
</dbReference>
<feature type="transmembrane region" description="Helical" evidence="5">
    <location>
        <begin position="29"/>
        <end position="50"/>
    </location>
</feature>